<evidence type="ECO:0000256" key="8">
    <source>
        <dbReference type="ARBA" id="ARBA00023239"/>
    </source>
</evidence>
<gene>
    <name evidence="10" type="ORF">UCDDS831_g03955</name>
</gene>
<dbReference type="PANTHER" id="PTHR43050:SF1">
    <property type="entry name" value="SERINE RACEMASE"/>
    <property type="match status" value="1"/>
</dbReference>
<organism evidence="10 11">
    <name type="scientific">Diplodia seriata</name>
    <dbReference type="NCBI Taxonomy" id="420778"/>
    <lineage>
        <taxon>Eukaryota</taxon>
        <taxon>Fungi</taxon>
        <taxon>Dikarya</taxon>
        <taxon>Ascomycota</taxon>
        <taxon>Pezizomycotina</taxon>
        <taxon>Dothideomycetes</taxon>
        <taxon>Dothideomycetes incertae sedis</taxon>
        <taxon>Botryosphaeriales</taxon>
        <taxon>Botryosphaeriaceae</taxon>
        <taxon>Diplodia</taxon>
    </lineage>
</organism>
<accession>A0A0G2GER7</accession>
<keyword evidence="8" id="KW-0456">Lyase</keyword>
<dbReference type="InterPro" id="IPR036291">
    <property type="entry name" value="NAD(P)-bd_dom_sf"/>
</dbReference>
<evidence type="ECO:0000313" key="11">
    <source>
        <dbReference type="Proteomes" id="UP000034182"/>
    </source>
</evidence>
<dbReference type="PROSITE" id="PS00165">
    <property type="entry name" value="DEHYDRATASE_SER_THR"/>
    <property type="match status" value="1"/>
</dbReference>
<dbReference type="Gene3D" id="3.90.25.10">
    <property type="entry name" value="UDP-galactose 4-epimerase, domain 1"/>
    <property type="match status" value="1"/>
</dbReference>
<protein>
    <submittedName>
        <fullName evidence="10">Putative pyridoxal-phosphate dependent enzyme</fullName>
    </submittedName>
</protein>
<dbReference type="GO" id="GO:0030170">
    <property type="term" value="F:pyridoxal phosphate binding"/>
    <property type="evidence" value="ECO:0007669"/>
    <property type="project" value="InterPro"/>
</dbReference>
<proteinExistence type="inferred from homology"/>
<dbReference type="SUPFAM" id="SSF53686">
    <property type="entry name" value="Tryptophan synthase beta subunit-like PLP-dependent enzymes"/>
    <property type="match status" value="1"/>
</dbReference>
<sequence length="713" mass="76924">MVNVAVPGGLGNVGRTIVDVLKTNPKYHVVVFSRKAGDDAETVDYDNVDSLKQVLESNKIEVVISALMVTDEVSSQSQINLIKAADKSSTTTRFVASEYGVPYGPEEVAILPHLTFRLDALAELRKTGLEWTRFQNGFFLDYFALPHIKSYQIPIAPVLDVANKVAAIPGDGNTPVAFTYTFDVAKFVVAALDLPKWDSEYLIVGDKLTWNEFLKLAEEVRGSKFEVNYDDLDKLKAHQITELPNHAAGYDFFPKEKLQVLHAAFGLAFASGKFDLPTEKALNQQFPEIKPIKARELLEQAWKGRAAEVEATGDFTNCAIARCMPLSRESVAAAHQAIKPHVHRTPVLTCTTLSHFASTPQTEHDLEGTEHAGQTPARPKINLFFKCENQQRVGAFKARGAFHALSRLTDHELSKGVVTHSSGNHAAALALAAKTRGVKAYIVMPTISTPSKIAATQGHGAEVVFSGSTSQEREAVVQDVIARTGAILVPPYDHPDIVLGQGTAALEFEQQVKDLIADKATLSVRDTDALDAVITPCGGGGLLSGTATALSGTGIRVFGAEPSFQGADDARRGLKEGKRITTVKSLTIADGVRTPVGEIPWSVISDKSKVKGIFAVTEGQIKAAMRLLMERMKVFVEPTAALGLAVCLYNEEFRRLVEQEAGEKGWNVGIVLSGGNTTMEAIGKLFAAPESKAERAEGVVGKDGERKAENIAG</sequence>
<comment type="similarity">
    <text evidence="5">Belongs to the serine/threonine dehydratase family.</text>
</comment>
<evidence type="ECO:0000256" key="6">
    <source>
        <dbReference type="ARBA" id="ARBA00022842"/>
    </source>
</evidence>
<dbReference type="GO" id="GO:0018114">
    <property type="term" value="F:threonine racemase activity"/>
    <property type="evidence" value="ECO:0007669"/>
    <property type="project" value="TreeGrafter"/>
</dbReference>
<dbReference type="FunFam" id="3.40.50.1100:FF:000005">
    <property type="entry name" value="Threonine dehydratase catabolic"/>
    <property type="match status" value="1"/>
</dbReference>
<dbReference type="AlphaFoldDB" id="A0A0G2GER7"/>
<comment type="cofactor">
    <cofactor evidence="1">
        <name>Ca(2+)</name>
        <dbReference type="ChEBI" id="CHEBI:29108"/>
    </cofactor>
</comment>
<comment type="cofactor">
    <cofactor evidence="4">
        <name>Mg(2+)</name>
        <dbReference type="ChEBI" id="CHEBI:18420"/>
    </cofactor>
</comment>
<evidence type="ECO:0000256" key="4">
    <source>
        <dbReference type="ARBA" id="ARBA00001946"/>
    </source>
</evidence>
<dbReference type="CDD" id="cd01562">
    <property type="entry name" value="Thr-dehyd"/>
    <property type="match status" value="1"/>
</dbReference>
<dbReference type="Gene3D" id="3.40.50.720">
    <property type="entry name" value="NAD(P)-binding Rossmann-like Domain"/>
    <property type="match status" value="1"/>
</dbReference>
<dbReference type="EMBL" id="LAQI01000079">
    <property type="protein sequence ID" value="KKY22118.1"/>
    <property type="molecule type" value="Genomic_DNA"/>
</dbReference>
<comment type="cofactor">
    <cofactor evidence="3">
        <name>Mn(2+)</name>
        <dbReference type="ChEBI" id="CHEBI:29035"/>
    </cofactor>
</comment>
<dbReference type="GO" id="GO:0030378">
    <property type="term" value="F:serine racemase activity"/>
    <property type="evidence" value="ECO:0007669"/>
    <property type="project" value="TreeGrafter"/>
</dbReference>
<evidence type="ECO:0000256" key="3">
    <source>
        <dbReference type="ARBA" id="ARBA00001936"/>
    </source>
</evidence>
<evidence type="ECO:0000259" key="9">
    <source>
        <dbReference type="Pfam" id="PF00291"/>
    </source>
</evidence>
<dbReference type="SUPFAM" id="SSF51735">
    <property type="entry name" value="NAD(P)-binding Rossmann-fold domains"/>
    <property type="match status" value="1"/>
</dbReference>
<dbReference type="InterPro" id="IPR001926">
    <property type="entry name" value="TrpB-like_PALP"/>
</dbReference>
<dbReference type="GO" id="GO:0008721">
    <property type="term" value="F:D-serine ammonia-lyase activity"/>
    <property type="evidence" value="ECO:0007669"/>
    <property type="project" value="TreeGrafter"/>
</dbReference>
<dbReference type="GO" id="GO:0000287">
    <property type="term" value="F:magnesium ion binding"/>
    <property type="evidence" value="ECO:0007669"/>
    <property type="project" value="TreeGrafter"/>
</dbReference>
<reference evidence="10 11" key="1">
    <citation type="submission" date="2015-03" db="EMBL/GenBank/DDBJ databases">
        <authorList>
            <person name="Morales-Cruz A."/>
            <person name="Amrine K.C."/>
            <person name="Cantu D."/>
        </authorList>
    </citation>
    <scope>NUCLEOTIDE SEQUENCE [LARGE SCALE GENOMIC DNA]</scope>
    <source>
        <strain evidence="10">DS831</strain>
    </source>
</reference>
<keyword evidence="7" id="KW-0663">Pyridoxal phosphate</keyword>
<dbReference type="InterPro" id="IPR000634">
    <property type="entry name" value="Ser/Thr_deHydtase_PyrdxlP-BS"/>
</dbReference>
<name>A0A0G2GER7_9PEZI</name>
<evidence type="ECO:0000256" key="7">
    <source>
        <dbReference type="ARBA" id="ARBA00022898"/>
    </source>
</evidence>
<dbReference type="PANTHER" id="PTHR43050">
    <property type="entry name" value="SERINE / THREONINE RACEMASE FAMILY MEMBER"/>
    <property type="match status" value="1"/>
</dbReference>
<evidence type="ECO:0000313" key="10">
    <source>
        <dbReference type="EMBL" id="KKY22118.1"/>
    </source>
</evidence>
<feature type="domain" description="Tryptophan synthase beta chain-like PALP" evidence="9">
    <location>
        <begin position="377"/>
        <end position="673"/>
    </location>
</feature>
<evidence type="ECO:0000256" key="5">
    <source>
        <dbReference type="ARBA" id="ARBA00010869"/>
    </source>
</evidence>
<comment type="caution">
    <text evidence="10">The sequence shown here is derived from an EMBL/GenBank/DDBJ whole genome shotgun (WGS) entry which is preliminary data.</text>
</comment>
<comment type="cofactor">
    <cofactor evidence="2">
        <name>pyridoxal 5'-phosphate</name>
        <dbReference type="ChEBI" id="CHEBI:597326"/>
    </cofactor>
</comment>
<keyword evidence="6" id="KW-0460">Magnesium</keyword>
<evidence type="ECO:0000256" key="1">
    <source>
        <dbReference type="ARBA" id="ARBA00001913"/>
    </source>
</evidence>
<dbReference type="InterPro" id="IPR036052">
    <property type="entry name" value="TrpB-like_PALP_sf"/>
</dbReference>
<dbReference type="Pfam" id="PF00291">
    <property type="entry name" value="PALP"/>
    <property type="match status" value="1"/>
</dbReference>
<evidence type="ECO:0000256" key="2">
    <source>
        <dbReference type="ARBA" id="ARBA00001933"/>
    </source>
</evidence>
<dbReference type="Gene3D" id="3.40.50.1100">
    <property type="match status" value="2"/>
</dbReference>
<dbReference type="GO" id="GO:0006520">
    <property type="term" value="P:amino acid metabolic process"/>
    <property type="evidence" value="ECO:0007669"/>
    <property type="project" value="InterPro"/>
</dbReference>
<dbReference type="Proteomes" id="UP000034182">
    <property type="component" value="Unassembled WGS sequence"/>
</dbReference>
<dbReference type="GO" id="GO:0005524">
    <property type="term" value="F:ATP binding"/>
    <property type="evidence" value="ECO:0007669"/>
    <property type="project" value="TreeGrafter"/>
</dbReference>
<dbReference type="GO" id="GO:0003941">
    <property type="term" value="F:L-serine ammonia-lyase activity"/>
    <property type="evidence" value="ECO:0007669"/>
    <property type="project" value="TreeGrafter"/>
</dbReference>
<reference evidence="10 11" key="2">
    <citation type="submission" date="2015-05" db="EMBL/GenBank/DDBJ databases">
        <title>Distinctive expansion of gene families associated with plant cell wall degradation and secondary metabolism in the genomes of grapevine trunk pathogens.</title>
        <authorList>
            <person name="Lawrence D.P."/>
            <person name="Travadon R."/>
            <person name="Rolshausen P.E."/>
            <person name="Baumgartner K."/>
        </authorList>
    </citation>
    <scope>NUCLEOTIDE SEQUENCE [LARGE SCALE GENOMIC DNA]</scope>
    <source>
        <strain evidence="10">DS831</strain>
    </source>
</reference>